<dbReference type="SUPFAM" id="SSF55729">
    <property type="entry name" value="Acyl-CoA N-acyltransferases (Nat)"/>
    <property type="match status" value="1"/>
</dbReference>
<dbReference type="InParanoid" id="D8RF03"/>
<dbReference type="EMBL" id="GL377578">
    <property type="protein sequence ID" value="EFJ29030.1"/>
    <property type="molecule type" value="Genomic_DNA"/>
</dbReference>
<dbReference type="eggNOG" id="KOG3216">
    <property type="taxonomic scope" value="Eukaryota"/>
</dbReference>
<dbReference type="Pfam" id="PF00583">
    <property type="entry name" value="Acetyltransf_1"/>
    <property type="match status" value="1"/>
</dbReference>
<dbReference type="OMA" id="RVEWIVI"/>
<organism evidence="5">
    <name type="scientific">Selaginella moellendorffii</name>
    <name type="common">Spikemoss</name>
    <dbReference type="NCBI Taxonomy" id="88036"/>
    <lineage>
        <taxon>Eukaryota</taxon>
        <taxon>Viridiplantae</taxon>
        <taxon>Streptophyta</taxon>
        <taxon>Embryophyta</taxon>
        <taxon>Tracheophyta</taxon>
        <taxon>Lycopodiopsida</taxon>
        <taxon>Selaginellales</taxon>
        <taxon>Selaginellaceae</taxon>
        <taxon>Selaginella</taxon>
    </lineage>
</organism>
<dbReference type="PANTHER" id="PTHR10545:SF29">
    <property type="entry name" value="GH14572P-RELATED"/>
    <property type="match status" value="1"/>
</dbReference>
<keyword evidence="5" id="KW-1185">Reference proteome</keyword>
<evidence type="ECO:0000259" key="3">
    <source>
        <dbReference type="PROSITE" id="PS51186"/>
    </source>
</evidence>
<dbReference type="CDD" id="cd04301">
    <property type="entry name" value="NAT_SF"/>
    <property type="match status" value="1"/>
</dbReference>
<reference evidence="4 5" key="1">
    <citation type="journal article" date="2011" name="Science">
        <title>The Selaginella genome identifies genetic changes associated with the evolution of vascular plants.</title>
        <authorList>
            <person name="Banks J.A."/>
            <person name="Nishiyama T."/>
            <person name="Hasebe M."/>
            <person name="Bowman J.L."/>
            <person name="Gribskov M."/>
            <person name="dePamphilis C."/>
            <person name="Albert V.A."/>
            <person name="Aono N."/>
            <person name="Aoyama T."/>
            <person name="Ambrose B.A."/>
            <person name="Ashton N.W."/>
            <person name="Axtell M.J."/>
            <person name="Barker E."/>
            <person name="Barker M.S."/>
            <person name="Bennetzen J.L."/>
            <person name="Bonawitz N.D."/>
            <person name="Chapple C."/>
            <person name="Cheng C."/>
            <person name="Correa L.G."/>
            <person name="Dacre M."/>
            <person name="DeBarry J."/>
            <person name="Dreyer I."/>
            <person name="Elias M."/>
            <person name="Engstrom E.M."/>
            <person name="Estelle M."/>
            <person name="Feng L."/>
            <person name="Finet C."/>
            <person name="Floyd S.K."/>
            <person name="Frommer W.B."/>
            <person name="Fujita T."/>
            <person name="Gramzow L."/>
            <person name="Gutensohn M."/>
            <person name="Harholt J."/>
            <person name="Hattori M."/>
            <person name="Heyl A."/>
            <person name="Hirai T."/>
            <person name="Hiwatashi Y."/>
            <person name="Ishikawa M."/>
            <person name="Iwata M."/>
            <person name="Karol K.G."/>
            <person name="Koehler B."/>
            <person name="Kolukisaoglu U."/>
            <person name="Kubo M."/>
            <person name="Kurata T."/>
            <person name="Lalonde S."/>
            <person name="Li K."/>
            <person name="Li Y."/>
            <person name="Litt A."/>
            <person name="Lyons E."/>
            <person name="Manning G."/>
            <person name="Maruyama T."/>
            <person name="Michael T.P."/>
            <person name="Mikami K."/>
            <person name="Miyazaki S."/>
            <person name="Morinaga S."/>
            <person name="Murata T."/>
            <person name="Mueller-Roeber B."/>
            <person name="Nelson D.R."/>
            <person name="Obara M."/>
            <person name="Oguri Y."/>
            <person name="Olmstead R.G."/>
            <person name="Onodera N."/>
            <person name="Petersen B.L."/>
            <person name="Pils B."/>
            <person name="Prigge M."/>
            <person name="Rensing S.A."/>
            <person name="Riano-Pachon D.M."/>
            <person name="Roberts A.W."/>
            <person name="Sato Y."/>
            <person name="Scheller H.V."/>
            <person name="Schulz B."/>
            <person name="Schulz C."/>
            <person name="Shakirov E.V."/>
            <person name="Shibagaki N."/>
            <person name="Shinohara N."/>
            <person name="Shippen D.E."/>
            <person name="Soerensen I."/>
            <person name="Sotooka R."/>
            <person name="Sugimoto N."/>
            <person name="Sugita M."/>
            <person name="Sumikawa N."/>
            <person name="Tanurdzic M."/>
            <person name="Theissen G."/>
            <person name="Ulvskov P."/>
            <person name="Wakazuki S."/>
            <person name="Weng J.K."/>
            <person name="Willats W.W."/>
            <person name="Wipf D."/>
            <person name="Wolf P.G."/>
            <person name="Yang L."/>
            <person name="Zimmer A.D."/>
            <person name="Zhu Q."/>
            <person name="Mitros T."/>
            <person name="Hellsten U."/>
            <person name="Loque D."/>
            <person name="Otillar R."/>
            <person name="Salamov A."/>
            <person name="Schmutz J."/>
            <person name="Shapiro H."/>
            <person name="Lindquist E."/>
            <person name="Lucas S."/>
            <person name="Rokhsar D."/>
            <person name="Grigoriev I.V."/>
        </authorList>
    </citation>
    <scope>NUCLEOTIDE SEQUENCE [LARGE SCALE GENOMIC DNA]</scope>
</reference>
<sequence>MASVRIASPRDVPYIASMIAQLAKFERLADACIGTEEQYRSTLFNAPAFQGLTVLLLEISRSSASNAAAGDCLASQEVEIGAEIADPDKDFFTSDSGRIVAGFVLFFPNYSTFLAKPGLYIEDLFVREPYRRQGLGRILLRTVAKEAANRGLGRVEWCVLDWNENAIKFYQEMGALVLPEWRICRLTGDALKAYGT</sequence>
<dbReference type="AlphaFoldDB" id="D8RF03"/>
<accession>D8RF03</accession>
<evidence type="ECO:0000313" key="5">
    <source>
        <dbReference type="Proteomes" id="UP000001514"/>
    </source>
</evidence>
<feature type="domain" description="N-acetyltransferase" evidence="3">
    <location>
        <begin position="52"/>
        <end position="189"/>
    </location>
</feature>
<dbReference type="OrthoDB" id="7305308at2759"/>
<proteinExistence type="predicted"/>
<dbReference type="InterPro" id="IPR000182">
    <property type="entry name" value="GNAT_dom"/>
</dbReference>
<dbReference type="KEGG" id="smo:SELMODRAFT_231364"/>
<keyword evidence="2" id="KW-0012">Acyltransferase</keyword>
<evidence type="ECO:0000256" key="2">
    <source>
        <dbReference type="ARBA" id="ARBA00023315"/>
    </source>
</evidence>
<gene>
    <name evidence="4" type="ORF">SELMODRAFT_231364</name>
</gene>
<dbReference type="Proteomes" id="UP000001514">
    <property type="component" value="Unassembled WGS sequence"/>
</dbReference>
<evidence type="ECO:0000313" key="4">
    <source>
        <dbReference type="EMBL" id="EFJ29030.1"/>
    </source>
</evidence>
<dbReference type="HOGENOM" id="CLU_013985_41_0_1"/>
<protein>
    <recommendedName>
        <fullName evidence="3">N-acetyltransferase domain-containing protein</fullName>
    </recommendedName>
</protein>
<dbReference type="PROSITE" id="PS51186">
    <property type="entry name" value="GNAT"/>
    <property type="match status" value="1"/>
</dbReference>
<name>D8RF03_SELML</name>
<dbReference type="Gene3D" id="3.40.630.30">
    <property type="match status" value="1"/>
</dbReference>
<dbReference type="GO" id="GO:0008080">
    <property type="term" value="F:N-acetyltransferase activity"/>
    <property type="evidence" value="ECO:0000318"/>
    <property type="project" value="GO_Central"/>
</dbReference>
<dbReference type="PANTHER" id="PTHR10545">
    <property type="entry name" value="DIAMINE N-ACETYLTRANSFERASE"/>
    <property type="match status" value="1"/>
</dbReference>
<dbReference type="InterPro" id="IPR016181">
    <property type="entry name" value="Acyl_CoA_acyltransferase"/>
</dbReference>
<keyword evidence="1" id="KW-0808">Transferase</keyword>
<dbReference type="STRING" id="88036.D8RF03"/>
<dbReference type="InterPro" id="IPR051016">
    <property type="entry name" value="Diverse_Substrate_AcTransf"/>
</dbReference>
<dbReference type="Gramene" id="EFJ29030">
    <property type="protein sequence ID" value="EFJ29030"/>
    <property type="gene ID" value="SELMODRAFT_231364"/>
</dbReference>
<evidence type="ECO:0000256" key="1">
    <source>
        <dbReference type="ARBA" id="ARBA00022679"/>
    </source>
</evidence>
<dbReference type="FunCoup" id="D8RF03">
    <property type="interactions" value="691"/>
</dbReference>